<feature type="compositionally biased region" description="Basic and acidic residues" evidence="1">
    <location>
        <begin position="146"/>
        <end position="171"/>
    </location>
</feature>
<evidence type="ECO:0000256" key="1">
    <source>
        <dbReference type="SAM" id="MobiDB-lite"/>
    </source>
</evidence>
<evidence type="ECO:0000313" key="2">
    <source>
        <dbReference type="EMBL" id="KAJ1110367.1"/>
    </source>
</evidence>
<proteinExistence type="predicted"/>
<dbReference type="Proteomes" id="UP001066276">
    <property type="component" value="Chromosome 9"/>
</dbReference>
<protein>
    <submittedName>
        <fullName evidence="2">Uncharacterized protein</fullName>
    </submittedName>
</protein>
<organism evidence="2 3">
    <name type="scientific">Pleurodeles waltl</name>
    <name type="common">Iberian ribbed newt</name>
    <dbReference type="NCBI Taxonomy" id="8319"/>
    <lineage>
        <taxon>Eukaryota</taxon>
        <taxon>Metazoa</taxon>
        <taxon>Chordata</taxon>
        <taxon>Craniata</taxon>
        <taxon>Vertebrata</taxon>
        <taxon>Euteleostomi</taxon>
        <taxon>Amphibia</taxon>
        <taxon>Batrachia</taxon>
        <taxon>Caudata</taxon>
        <taxon>Salamandroidea</taxon>
        <taxon>Salamandridae</taxon>
        <taxon>Pleurodelinae</taxon>
        <taxon>Pleurodeles</taxon>
    </lineage>
</organism>
<feature type="region of interest" description="Disordered" evidence="1">
    <location>
        <begin position="139"/>
        <end position="171"/>
    </location>
</feature>
<gene>
    <name evidence="2" type="ORF">NDU88_007719</name>
</gene>
<feature type="region of interest" description="Disordered" evidence="1">
    <location>
        <begin position="1"/>
        <end position="78"/>
    </location>
</feature>
<reference evidence="2" key="1">
    <citation type="journal article" date="2022" name="bioRxiv">
        <title>Sequencing and chromosome-scale assembly of the giantPleurodeles waltlgenome.</title>
        <authorList>
            <person name="Brown T."/>
            <person name="Elewa A."/>
            <person name="Iarovenko S."/>
            <person name="Subramanian E."/>
            <person name="Araus A.J."/>
            <person name="Petzold A."/>
            <person name="Susuki M."/>
            <person name="Suzuki K.-i.T."/>
            <person name="Hayashi T."/>
            <person name="Toyoda A."/>
            <person name="Oliveira C."/>
            <person name="Osipova E."/>
            <person name="Leigh N.D."/>
            <person name="Simon A."/>
            <person name="Yun M.H."/>
        </authorList>
    </citation>
    <scope>NUCLEOTIDE SEQUENCE</scope>
    <source>
        <strain evidence="2">20211129_DDA</strain>
        <tissue evidence="2">Liver</tissue>
    </source>
</reference>
<evidence type="ECO:0000313" key="3">
    <source>
        <dbReference type="Proteomes" id="UP001066276"/>
    </source>
</evidence>
<accession>A0AAV7N2Z7</accession>
<name>A0AAV7N2Z7_PLEWA</name>
<dbReference type="EMBL" id="JANPWB010000013">
    <property type="protein sequence ID" value="KAJ1110367.1"/>
    <property type="molecule type" value="Genomic_DNA"/>
</dbReference>
<sequence length="171" mass="19264">MFRSPKGLQGRRTLACKGRRAEGAGVTRGEDRRLVQRPETIQEPNGLWKLSESDPEGSTAPPAALEAPRKVSCHSSGEAWPDQVRHTYSKGKGKGGWEEGWKAIKGEARGEAGGINEEYTTVERVIKRIEKEPKIERKNIQATENIKGKSDRERERKREPTKTENKYIQRG</sequence>
<comment type="caution">
    <text evidence="2">The sequence shown here is derived from an EMBL/GenBank/DDBJ whole genome shotgun (WGS) entry which is preliminary data.</text>
</comment>
<dbReference type="AlphaFoldDB" id="A0AAV7N2Z7"/>
<keyword evidence="3" id="KW-1185">Reference proteome</keyword>